<accession>A0A165K749</accession>
<dbReference type="InterPro" id="IPR002347">
    <property type="entry name" value="SDR_fam"/>
</dbReference>
<name>A0A165K749_9BASI</name>
<dbReference type="STRING" id="1353952.A0A165K749"/>
<evidence type="ECO:0000313" key="3">
    <source>
        <dbReference type="EMBL" id="KZT62767.1"/>
    </source>
</evidence>
<evidence type="ECO:0000313" key="4">
    <source>
        <dbReference type="Proteomes" id="UP000076842"/>
    </source>
</evidence>
<keyword evidence="2" id="KW-0560">Oxidoreductase</keyword>
<evidence type="ECO:0000256" key="1">
    <source>
        <dbReference type="ARBA" id="ARBA00006484"/>
    </source>
</evidence>
<dbReference type="Pfam" id="PF00106">
    <property type="entry name" value="adh_short"/>
    <property type="match status" value="1"/>
</dbReference>
<organism evidence="3 4">
    <name type="scientific">Calocera cornea HHB12733</name>
    <dbReference type="NCBI Taxonomy" id="1353952"/>
    <lineage>
        <taxon>Eukaryota</taxon>
        <taxon>Fungi</taxon>
        <taxon>Dikarya</taxon>
        <taxon>Basidiomycota</taxon>
        <taxon>Agaricomycotina</taxon>
        <taxon>Dacrymycetes</taxon>
        <taxon>Dacrymycetales</taxon>
        <taxon>Dacrymycetaceae</taxon>
        <taxon>Calocera</taxon>
    </lineage>
</organism>
<dbReference type="GO" id="GO:0016491">
    <property type="term" value="F:oxidoreductase activity"/>
    <property type="evidence" value="ECO:0007669"/>
    <property type="project" value="UniProtKB-KW"/>
</dbReference>
<dbReference type="SUPFAM" id="SSF51735">
    <property type="entry name" value="NAD(P)-binding Rossmann-fold domains"/>
    <property type="match status" value="1"/>
</dbReference>
<dbReference type="EMBL" id="KV423914">
    <property type="protein sequence ID" value="KZT62767.1"/>
    <property type="molecule type" value="Genomic_DNA"/>
</dbReference>
<dbReference type="Proteomes" id="UP000076842">
    <property type="component" value="Unassembled WGS sequence"/>
</dbReference>
<proteinExistence type="inferred from homology"/>
<dbReference type="AlphaFoldDB" id="A0A165K749"/>
<evidence type="ECO:0000256" key="2">
    <source>
        <dbReference type="ARBA" id="ARBA00023002"/>
    </source>
</evidence>
<dbReference type="PANTHER" id="PTHR24320:SF152">
    <property type="entry name" value="SHORT-CHAIN DEHYDROGENASE_REDUCTASE FAMILY PROTEIN"/>
    <property type="match status" value="1"/>
</dbReference>
<keyword evidence="4" id="KW-1185">Reference proteome</keyword>
<dbReference type="InterPro" id="IPR036291">
    <property type="entry name" value="NAD(P)-bd_dom_sf"/>
</dbReference>
<reference evidence="3 4" key="1">
    <citation type="journal article" date="2016" name="Mol. Biol. Evol.">
        <title>Comparative Genomics of Early-Diverging Mushroom-Forming Fungi Provides Insights into the Origins of Lignocellulose Decay Capabilities.</title>
        <authorList>
            <person name="Nagy L.G."/>
            <person name="Riley R."/>
            <person name="Tritt A."/>
            <person name="Adam C."/>
            <person name="Daum C."/>
            <person name="Floudas D."/>
            <person name="Sun H."/>
            <person name="Yadav J.S."/>
            <person name="Pangilinan J."/>
            <person name="Larsson K.H."/>
            <person name="Matsuura K."/>
            <person name="Barry K."/>
            <person name="Labutti K."/>
            <person name="Kuo R."/>
            <person name="Ohm R.A."/>
            <person name="Bhattacharya S.S."/>
            <person name="Shirouzu T."/>
            <person name="Yoshinaga Y."/>
            <person name="Martin F.M."/>
            <person name="Grigoriev I.V."/>
            <person name="Hibbett D.S."/>
        </authorList>
    </citation>
    <scope>NUCLEOTIDE SEQUENCE [LARGE SCALE GENOMIC DNA]</scope>
    <source>
        <strain evidence="3 4">HHB12733</strain>
    </source>
</reference>
<dbReference type="Gene3D" id="3.40.50.720">
    <property type="entry name" value="NAD(P)-binding Rossmann-like Domain"/>
    <property type="match status" value="1"/>
</dbReference>
<gene>
    <name evidence="3" type="ORF">CALCODRAFT_489250</name>
</gene>
<dbReference type="InParanoid" id="A0A165K749"/>
<comment type="similarity">
    <text evidence="1">Belongs to the short-chain dehydrogenases/reductases (SDR) family.</text>
</comment>
<dbReference type="OrthoDB" id="9876299at2759"/>
<sequence>MPDRNVVVFLGGTSGIGREAIKVLLAAPQPRRPWHVILGSRTPKGDYFGKQYLDRPSSAEGDLVDCFHLDLSRFQSVRTFAAQLEKYVIGPIETLVLCAGIICMKKRTTEDGYEETMQVNALAEALLLDLLWPKLSAPGRKSRILFVSSALHLRAAKKRRLTPSNIDTYPKPNRYKTMSAYADSKLLLMHIFYLAEIRSQSDPNTRGCEVIALSPGFVPFTGLVRESGCLANWASKWILPWLPFAKTPQQSGSFIAQFITDAPLYPEAAVHDERAPLLPKSGTYVSISKGEIPAAEECYDEHVRNAWLEVLRDRGLWHARIA</sequence>
<protein>
    <submittedName>
        <fullName evidence="3">NAD(P)-binding protein</fullName>
    </submittedName>
</protein>
<dbReference type="PANTHER" id="PTHR24320">
    <property type="entry name" value="RETINOL DEHYDROGENASE"/>
    <property type="match status" value="1"/>
</dbReference>